<name>A0A2T7F3T1_9POAL</name>
<dbReference type="Proteomes" id="UP000244336">
    <property type="component" value="Chromosome 1"/>
</dbReference>
<reference evidence="2 3" key="1">
    <citation type="submission" date="2018-04" db="EMBL/GenBank/DDBJ databases">
        <title>WGS assembly of Panicum hallii var. hallii HAL2.</title>
        <authorList>
            <person name="Lovell J."/>
            <person name="Jenkins J."/>
            <person name="Lowry D."/>
            <person name="Mamidi S."/>
            <person name="Sreedasyam A."/>
            <person name="Weng X."/>
            <person name="Barry K."/>
            <person name="Bonette J."/>
            <person name="Campitelli B."/>
            <person name="Daum C."/>
            <person name="Gordon S."/>
            <person name="Gould B."/>
            <person name="Lipzen A."/>
            <person name="MacQueen A."/>
            <person name="Palacio-Mejia J."/>
            <person name="Plott C."/>
            <person name="Shakirov E."/>
            <person name="Shu S."/>
            <person name="Yoshinaga Y."/>
            <person name="Zane M."/>
            <person name="Rokhsar D."/>
            <person name="Grimwood J."/>
            <person name="Schmutz J."/>
            <person name="Juenger T."/>
        </authorList>
    </citation>
    <scope>NUCLEOTIDE SEQUENCE [LARGE SCALE GENOMIC DNA]</scope>
    <source>
        <strain evidence="3">cv. HAL2</strain>
    </source>
</reference>
<dbReference type="AlphaFoldDB" id="A0A2T7F3T1"/>
<feature type="region of interest" description="Disordered" evidence="1">
    <location>
        <begin position="87"/>
        <end position="136"/>
    </location>
</feature>
<organism evidence="2 3">
    <name type="scientific">Panicum hallii var. hallii</name>
    <dbReference type="NCBI Taxonomy" id="1504633"/>
    <lineage>
        <taxon>Eukaryota</taxon>
        <taxon>Viridiplantae</taxon>
        <taxon>Streptophyta</taxon>
        <taxon>Embryophyta</taxon>
        <taxon>Tracheophyta</taxon>
        <taxon>Spermatophyta</taxon>
        <taxon>Magnoliopsida</taxon>
        <taxon>Liliopsida</taxon>
        <taxon>Poales</taxon>
        <taxon>Poaceae</taxon>
        <taxon>PACMAD clade</taxon>
        <taxon>Panicoideae</taxon>
        <taxon>Panicodae</taxon>
        <taxon>Paniceae</taxon>
        <taxon>Panicinae</taxon>
        <taxon>Panicum</taxon>
        <taxon>Panicum sect. Panicum</taxon>
    </lineage>
</organism>
<dbReference type="EMBL" id="CM009749">
    <property type="protein sequence ID" value="PUZ74731.1"/>
    <property type="molecule type" value="Genomic_DNA"/>
</dbReference>
<dbReference type="Gramene" id="PUZ74731">
    <property type="protein sequence ID" value="PUZ74731"/>
    <property type="gene ID" value="GQ55_1G089000"/>
</dbReference>
<proteinExistence type="predicted"/>
<sequence>MRRPHPRDGLHLATDRRPPRFVSPRLSRNTFLFRAPPNPVLRATPLPMMRRPPLRVGRSLLPIGHPPLHLSLSVLGGWRSPPPAPLPFRVRGALSASSTTGTNSSVLPKRQTEPPVHPSSIRPPVRSSPPSIPPAVRATNTEQLSVLLPSLHLQPPI</sequence>
<feature type="compositionally biased region" description="Basic and acidic residues" evidence="1">
    <location>
        <begin position="1"/>
        <end position="18"/>
    </location>
</feature>
<evidence type="ECO:0000313" key="2">
    <source>
        <dbReference type="EMBL" id="PUZ74731.1"/>
    </source>
</evidence>
<accession>A0A2T7F3T1</accession>
<gene>
    <name evidence="2" type="ORF">GQ55_1G089000</name>
</gene>
<feature type="compositionally biased region" description="Polar residues" evidence="1">
    <location>
        <begin position="95"/>
        <end position="106"/>
    </location>
</feature>
<evidence type="ECO:0000313" key="3">
    <source>
        <dbReference type="Proteomes" id="UP000244336"/>
    </source>
</evidence>
<evidence type="ECO:0000256" key="1">
    <source>
        <dbReference type="SAM" id="MobiDB-lite"/>
    </source>
</evidence>
<protein>
    <submittedName>
        <fullName evidence="2">Uncharacterized protein</fullName>
    </submittedName>
</protein>
<feature type="region of interest" description="Disordered" evidence="1">
    <location>
        <begin position="1"/>
        <end position="21"/>
    </location>
</feature>
<keyword evidence="3" id="KW-1185">Reference proteome</keyword>